<evidence type="ECO:0000313" key="15">
    <source>
        <dbReference type="EMBL" id="OGZ84627.1"/>
    </source>
</evidence>
<gene>
    <name evidence="13" type="primary">cysS</name>
    <name evidence="15" type="ORF">A2401_01085</name>
</gene>
<dbReference type="EC" id="6.1.1.16" evidence="13"/>
<keyword evidence="12 13" id="KW-0030">Aminoacyl-tRNA synthetase</keyword>
<keyword evidence="10 13" id="KW-0067">ATP-binding</keyword>
<accession>A0A1G2JC81</accession>
<dbReference type="Pfam" id="PF23493">
    <property type="entry name" value="CysS_C"/>
    <property type="match status" value="1"/>
</dbReference>
<dbReference type="PANTHER" id="PTHR10890">
    <property type="entry name" value="CYSTEINYL-TRNA SYNTHETASE"/>
    <property type="match status" value="1"/>
</dbReference>
<reference evidence="15 16" key="1">
    <citation type="journal article" date="2016" name="Nat. Commun.">
        <title>Thousands of microbial genomes shed light on interconnected biogeochemical processes in an aquifer system.</title>
        <authorList>
            <person name="Anantharaman K."/>
            <person name="Brown C.T."/>
            <person name="Hug L.A."/>
            <person name="Sharon I."/>
            <person name="Castelle C.J."/>
            <person name="Probst A.J."/>
            <person name="Thomas B.C."/>
            <person name="Singh A."/>
            <person name="Wilkins M.J."/>
            <person name="Karaoz U."/>
            <person name="Brodie E.L."/>
            <person name="Williams K.H."/>
            <person name="Hubbard S.S."/>
            <person name="Banfield J.F."/>
        </authorList>
    </citation>
    <scope>NUCLEOTIDE SEQUENCE [LARGE SCALE GENOMIC DNA]</scope>
</reference>
<dbReference type="InterPro" id="IPR014729">
    <property type="entry name" value="Rossmann-like_a/b/a_fold"/>
</dbReference>
<dbReference type="SUPFAM" id="SSF47323">
    <property type="entry name" value="Anticodon-binding domain of a subclass of class I aminoacyl-tRNA synthetases"/>
    <property type="match status" value="1"/>
</dbReference>
<proteinExistence type="inferred from homology"/>
<dbReference type="InterPro" id="IPR015273">
    <property type="entry name" value="Cys-tRNA-synt_Ia_DALR"/>
</dbReference>
<dbReference type="GO" id="GO:0005737">
    <property type="term" value="C:cytoplasm"/>
    <property type="evidence" value="ECO:0007669"/>
    <property type="project" value="UniProtKB-SubCell"/>
</dbReference>
<evidence type="ECO:0000256" key="1">
    <source>
        <dbReference type="ARBA" id="ARBA00001947"/>
    </source>
</evidence>
<comment type="similarity">
    <text evidence="3 13">Belongs to the class-I aminoacyl-tRNA synthetase family.</text>
</comment>
<evidence type="ECO:0000256" key="11">
    <source>
        <dbReference type="ARBA" id="ARBA00022917"/>
    </source>
</evidence>
<dbReference type="Pfam" id="PF09190">
    <property type="entry name" value="DALR_2"/>
    <property type="match status" value="1"/>
</dbReference>
<keyword evidence="7" id="KW-0479">Metal-binding</keyword>
<dbReference type="InterPro" id="IPR056411">
    <property type="entry name" value="CysS_C"/>
</dbReference>
<evidence type="ECO:0000256" key="13">
    <source>
        <dbReference type="HAMAP-Rule" id="MF_00041"/>
    </source>
</evidence>
<dbReference type="EMBL" id="MHPP01000014">
    <property type="protein sequence ID" value="OGZ84627.1"/>
    <property type="molecule type" value="Genomic_DNA"/>
</dbReference>
<dbReference type="SUPFAM" id="SSF52374">
    <property type="entry name" value="Nucleotidylyl transferase"/>
    <property type="match status" value="1"/>
</dbReference>
<evidence type="ECO:0000259" key="14">
    <source>
        <dbReference type="SMART" id="SM00840"/>
    </source>
</evidence>
<comment type="cofactor">
    <cofactor evidence="1">
        <name>Zn(2+)</name>
        <dbReference type="ChEBI" id="CHEBI:29105"/>
    </cofactor>
</comment>
<dbReference type="AlphaFoldDB" id="A0A1G2JC81"/>
<dbReference type="HAMAP" id="MF_00041">
    <property type="entry name" value="Cys_tRNA_synth"/>
    <property type="match status" value="1"/>
</dbReference>
<dbReference type="InterPro" id="IPR015803">
    <property type="entry name" value="Cys-tRNA-ligase"/>
</dbReference>
<evidence type="ECO:0000256" key="6">
    <source>
        <dbReference type="ARBA" id="ARBA00022598"/>
    </source>
</evidence>
<dbReference type="InterPro" id="IPR009080">
    <property type="entry name" value="tRNAsynth_Ia_anticodon-bd"/>
</dbReference>
<evidence type="ECO:0000256" key="12">
    <source>
        <dbReference type="ARBA" id="ARBA00023146"/>
    </source>
</evidence>
<dbReference type="Pfam" id="PF01406">
    <property type="entry name" value="tRNA-synt_1e"/>
    <property type="match status" value="1"/>
</dbReference>
<comment type="caution">
    <text evidence="13">Lacks conserved residue(s) required for the propagation of feature annotation.</text>
</comment>
<keyword evidence="5 13" id="KW-0963">Cytoplasm</keyword>
<keyword evidence="6 13" id="KW-0436">Ligase</keyword>
<evidence type="ECO:0000256" key="8">
    <source>
        <dbReference type="ARBA" id="ARBA00022741"/>
    </source>
</evidence>
<dbReference type="InterPro" id="IPR032678">
    <property type="entry name" value="tRNA-synt_1_cat_dom"/>
</dbReference>
<dbReference type="GO" id="GO:0004817">
    <property type="term" value="F:cysteine-tRNA ligase activity"/>
    <property type="evidence" value="ECO:0007669"/>
    <property type="project" value="UniProtKB-UniRule"/>
</dbReference>
<name>A0A1G2JC81_9BACT</name>
<dbReference type="PRINTS" id="PR00983">
    <property type="entry name" value="TRNASYNTHCYS"/>
</dbReference>
<feature type="short sequence motif" description="'KMSKS' region" evidence="13">
    <location>
        <begin position="268"/>
        <end position="272"/>
    </location>
</feature>
<feature type="binding site" evidence="13">
    <location>
        <position position="271"/>
    </location>
    <ligand>
        <name>ATP</name>
        <dbReference type="ChEBI" id="CHEBI:30616"/>
    </ligand>
</feature>
<evidence type="ECO:0000256" key="7">
    <source>
        <dbReference type="ARBA" id="ARBA00022723"/>
    </source>
</evidence>
<dbReference type="GO" id="GO:0006423">
    <property type="term" value="P:cysteinyl-tRNA aminoacylation"/>
    <property type="evidence" value="ECO:0007669"/>
    <property type="project" value="UniProtKB-UniRule"/>
</dbReference>
<dbReference type="GO" id="GO:0005524">
    <property type="term" value="F:ATP binding"/>
    <property type="evidence" value="ECO:0007669"/>
    <property type="project" value="UniProtKB-UniRule"/>
</dbReference>
<keyword evidence="11 13" id="KW-0648">Protein biosynthesis</keyword>
<feature type="short sequence motif" description="'HIGH' region" evidence="13">
    <location>
        <begin position="29"/>
        <end position="39"/>
    </location>
</feature>
<comment type="catalytic activity">
    <reaction evidence="13">
        <text>tRNA(Cys) + L-cysteine + ATP = L-cysteinyl-tRNA(Cys) + AMP + diphosphate</text>
        <dbReference type="Rhea" id="RHEA:17773"/>
        <dbReference type="Rhea" id="RHEA-COMP:9661"/>
        <dbReference type="Rhea" id="RHEA-COMP:9679"/>
        <dbReference type="ChEBI" id="CHEBI:30616"/>
        <dbReference type="ChEBI" id="CHEBI:33019"/>
        <dbReference type="ChEBI" id="CHEBI:35235"/>
        <dbReference type="ChEBI" id="CHEBI:78442"/>
        <dbReference type="ChEBI" id="CHEBI:78517"/>
        <dbReference type="ChEBI" id="CHEBI:456215"/>
        <dbReference type="EC" id="6.1.1.16"/>
    </reaction>
</comment>
<dbReference type="Gene3D" id="3.40.50.620">
    <property type="entry name" value="HUPs"/>
    <property type="match status" value="1"/>
</dbReference>
<evidence type="ECO:0000256" key="2">
    <source>
        <dbReference type="ARBA" id="ARBA00004496"/>
    </source>
</evidence>
<evidence type="ECO:0000256" key="10">
    <source>
        <dbReference type="ARBA" id="ARBA00022840"/>
    </source>
</evidence>
<dbReference type="InterPro" id="IPR024909">
    <property type="entry name" value="Cys-tRNA/MSH_ligase"/>
</dbReference>
<keyword evidence="9" id="KW-0862">Zinc</keyword>
<comment type="caution">
    <text evidence="15">The sequence shown here is derived from an EMBL/GenBank/DDBJ whole genome shotgun (WGS) entry which is preliminary data.</text>
</comment>
<dbReference type="PANTHER" id="PTHR10890:SF3">
    <property type="entry name" value="CYSTEINE--TRNA LIGASE, CYTOPLASMIC"/>
    <property type="match status" value="1"/>
</dbReference>
<sequence>MKIFNTLTGKKDLIKPVGGKKINLFVCGPTVYDYSHLGHARNYIVFDIFVKYLKHIGFKVFYLQNVTDLDDKIIARSRERGVSPKDLAVAFENEYLKDMKNLGITSVSKYAKATSYIKEIISQIKRLQEKGFAYEIAEDGIYFDISKFKKYGKLSGRTALAAEDAVSRIDYSKNKRNRGDFCLWKFKQEGLEPSWASSLGQGRPGWHIEDTAITERFFGPQYDVHGGARDLIFPHHEAEISQMEAISGKSPLVKYWMHVGFLTVGGQKMSKSSGNFITISDFLKRCPANYLRFYVSKNLWSSPMDYSESAMIEVKSAVSKIEEFLRRIKLVKTIRGAKKIKNLIKNFKVNFYKELDDDFNTPKAFAVMFEFIKKANQLLDEEKISKKESTKIYKFFEEINKIFGIIDFKKISLTVPAKIKKLLKERETARRNQNWQKSDEIRKELEKQGYMIEDTKFGATIKKI</sequence>
<organism evidence="15 16">
    <name type="scientific">Candidatus Staskawiczbacteria bacterium RIFOXYC1_FULL_38_18</name>
    <dbReference type="NCBI Taxonomy" id="1802229"/>
    <lineage>
        <taxon>Bacteria</taxon>
        <taxon>Candidatus Staskawicziibacteriota</taxon>
    </lineage>
</organism>
<dbReference type="Proteomes" id="UP000177751">
    <property type="component" value="Unassembled WGS sequence"/>
</dbReference>
<dbReference type="SMART" id="SM00840">
    <property type="entry name" value="DALR_2"/>
    <property type="match status" value="1"/>
</dbReference>
<dbReference type="STRING" id="1802229.A2401_01085"/>
<dbReference type="CDD" id="cd00672">
    <property type="entry name" value="CysRS_core"/>
    <property type="match status" value="1"/>
</dbReference>
<protein>
    <recommendedName>
        <fullName evidence="13">Cysteine--tRNA ligase</fullName>
        <ecNumber evidence="13">6.1.1.16</ecNumber>
    </recommendedName>
    <alternativeName>
        <fullName evidence="13">Cysteinyl-tRNA synthetase</fullName>
        <shortName evidence="13">CysRS</shortName>
    </alternativeName>
</protein>
<comment type="subunit">
    <text evidence="4 13">Monomer.</text>
</comment>
<dbReference type="GO" id="GO:0046872">
    <property type="term" value="F:metal ion binding"/>
    <property type="evidence" value="ECO:0007669"/>
    <property type="project" value="UniProtKB-KW"/>
</dbReference>
<evidence type="ECO:0000256" key="5">
    <source>
        <dbReference type="ARBA" id="ARBA00022490"/>
    </source>
</evidence>
<dbReference type="NCBIfam" id="TIGR00435">
    <property type="entry name" value="cysS"/>
    <property type="match status" value="1"/>
</dbReference>
<feature type="domain" description="Cysteinyl-tRNA synthetase class Ia DALR" evidence="14">
    <location>
        <begin position="350"/>
        <end position="413"/>
    </location>
</feature>
<keyword evidence="8 13" id="KW-0547">Nucleotide-binding</keyword>
<evidence type="ECO:0000256" key="9">
    <source>
        <dbReference type="ARBA" id="ARBA00022833"/>
    </source>
</evidence>
<dbReference type="Gene3D" id="1.20.120.1910">
    <property type="entry name" value="Cysteine-tRNA ligase, C-terminal anti-codon recognition domain"/>
    <property type="match status" value="1"/>
</dbReference>
<evidence type="ECO:0000313" key="16">
    <source>
        <dbReference type="Proteomes" id="UP000177751"/>
    </source>
</evidence>
<evidence type="ECO:0000256" key="3">
    <source>
        <dbReference type="ARBA" id="ARBA00005594"/>
    </source>
</evidence>
<comment type="subcellular location">
    <subcellularLocation>
        <location evidence="2 13">Cytoplasm</location>
    </subcellularLocation>
</comment>
<evidence type="ECO:0000256" key="4">
    <source>
        <dbReference type="ARBA" id="ARBA00011245"/>
    </source>
</evidence>